<feature type="region of interest" description="Disordered" evidence="1">
    <location>
        <begin position="77"/>
        <end position="102"/>
    </location>
</feature>
<gene>
    <name evidence="3" type="ORF">BCV69DRAFT_277625</name>
</gene>
<accession>A0A316U7P6</accession>
<organism evidence="3 4">
    <name type="scientific">Pseudomicrostroma glucosiphilum</name>
    <dbReference type="NCBI Taxonomy" id="1684307"/>
    <lineage>
        <taxon>Eukaryota</taxon>
        <taxon>Fungi</taxon>
        <taxon>Dikarya</taxon>
        <taxon>Basidiomycota</taxon>
        <taxon>Ustilaginomycotina</taxon>
        <taxon>Exobasidiomycetes</taxon>
        <taxon>Microstromatales</taxon>
        <taxon>Microstromatales incertae sedis</taxon>
        <taxon>Pseudomicrostroma</taxon>
    </lineage>
</organism>
<evidence type="ECO:0000256" key="1">
    <source>
        <dbReference type="SAM" id="MobiDB-lite"/>
    </source>
</evidence>
<evidence type="ECO:0000313" key="3">
    <source>
        <dbReference type="EMBL" id="PWN20383.1"/>
    </source>
</evidence>
<protein>
    <recommendedName>
        <fullName evidence="2">Transcription regulator Rua1 C-terminal domain-containing protein</fullName>
    </recommendedName>
</protein>
<feature type="region of interest" description="Disordered" evidence="1">
    <location>
        <begin position="399"/>
        <end position="424"/>
    </location>
</feature>
<feature type="region of interest" description="Disordered" evidence="1">
    <location>
        <begin position="525"/>
        <end position="559"/>
    </location>
</feature>
<dbReference type="InterPro" id="IPR028012">
    <property type="entry name" value="Rua1_C"/>
</dbReference>
<sequence>MASLSTDPSSVSTQGPQPPSTSPLHPQHDSLPTEADKIRESHYSQAAAPQFVPQIDHEELRQDVQLAYNAILVGKSITPSPPPTRTLKTSSKHRKRAGPFIPGVLRGGRAHLLAGNTAASLRPNSLAVPHPLDVPRWSPTRADLTVKNSSASPAPEDIPGISIAHSAEQAQLSAYASSAASLDPAPGMTRSASFPRSAPVPDPHRGAALIDSRWVPMQRSTSMPVDYNSHTRRSSFYRGYSVGAHVRNSVYASHNSLRGPPLEPVPRHLSATLAHASASLYSNVPPSSAPIRSTDPSGTPQPALLHPFVRRWGGSEVPLHAIANNIDSILKQRHDRSQEVRKTNTQSLAKIRDKSAPTLAMDARPGKSGRKVVPLHNTDDIDVDEYSVDAKASSMNRSLKVSTRVNTKGHHAGKARNDIESDESENMAPTITMTRSGRHSRSVTLKDRMPSLVIAPGISHNSDSSETESATIAAYQKPRKRVKLLHRSGQERAALSQRALNHSEWQLPQANMRAPVPAIISTSSVAGSSSKNDLFPRRIFGKGRDNSRPPPRRDGEPECMKHRYQPARFAGDLYTPAIVRAGKSAGRGSAAGSAGSKEGWCGLCLPSASTDFDHTGGGDRKKAEIGGWLNLRNSSYRYHLIRQHGISPKTFMPFVEPVETLRRNPLTETRVGEGTELKGQCGTCGKWIIFGLKEATNYYVHAAKCHREVAPADEEGDEEENQATMQDTTRAQPQFDSQAQAGSSKQAATSSSSSAEAAAGRGRASTAGAQGLTSSDDSG</sequence>
<dbReference type="STRING" id="1684307.A0A316U7P6"/>
<dbReference type="GeneID" id="37012894"/>
<keyword evidence="4" id="KW-1185">Reference proteome</keyword>
<feature type="region of interest" description="Disordered" evidence="1">
    <location>
        <begin position="354"/>
        <end position="374"/>
    </location>
</feature>
<dbReference type="EMBL" id="KZ819328">
    <property type="protein sequence ID" value="PWN20383.1"/>
    <property type="molecule type" value="Genomic_DNA"/>
</dbReference>
<dbReference type="OrthoDB" id="5595379at2759"/>
<feature type="compositionally biased region" description="Basic and acidic residues" evidence="1">
    <location>
        <begin position="542"/>
        <end position="559"/>
    </location>
</feature>
<dbReference type="RefSeq" id="XP_025347543.1">
    <property type="nucleotide sequence ID" value="XM_025491160.1"/>
</dbReference>
<reference evidence="3 4" key="1">
    <citation type="journal article" date="2018" name="Mol. Biol. Evol.">
        <title>Broad Genomic Sampling Reveals a Smut Pathogenic Ancestry of the Fungal Clade Ustilaginomycotina.</title>
        <authorList>
            <person name="Kijpornyongpan T."/>
            <person name="Mondo S.J."/>
            <person name="Barry K."/>
            <person name="Sandor L."/>
            <person name="Lee J."/>
            <person name="Lipzen A."/>
            <person name="Pangilinan J."/>
            <person name="LaButti K."/>
            <person name="Hainaut M."/>
            <person name="Henrissat B."/>
            <person name="Grigoriev I.V."/>
            <person name="Spatafora J.W."/>
            <person name="Aime M.C."/>
        </authorList>
    </citation>
    <scope>NUCLEOTIDE SEQUENCE [LARGE SCALE GENOMIC DNA]</scope>
    <source>
        <strain evidence="3 4">MCA 4718</strain>
    </source>
</reference>
<feature type="region of interest" description="Disordered" evidence="1">
    <location>
        <begin position="710"/>
        <end position="779"/>
    </location>
</feature>
<evidence type="ECO:0000313" key="4">
    <source>
        <dbReference type="Proteomes" id="UP000245942"/>
    </source>
</evidence>
<feature type="domain" description="Transcription regulator Rua1 C-terminal" evidence="2">
    <location>
        <begin position="572"/>
        <end position="706"/>
    </location>
</feature>
<name>A0A316U7P6_9BASI</name>
<dbReference type="PANTHER" id="PTHR28125:SF3">
    <property type="entry name" value="TRANSCRIPTION REGULATOR RUA1 C-TERMINAL DOMAIN-CONTAINING PROTEIN"/>
    <property type="match status" value="1"/>
</dbReference>
<evidence type="ECO:0000259" key="2">
    <source>
        <dbReference type="Pfam" id="PF14616"/>
    </source>
</evidence>
<dbReference type="AlphaFoldDB" id="A0A316U7P6"/>
<feature type="compositionally biased region" description="Low complexity" evidence="1">
    <location>
        <begin position="737"/>
        <end position="771"/>
    </location>
</feature>
<dbReference type="PANTHER" id="PTHR28125">
    <property type="entry name" value="MEIOTIC EXPRESSION UP-REGULATED PROTEIN 26"/>
    <property type="match status" value="1"/>
</dbReference>
<feature type="region of interest" description="Disordered" evidence="1">
    <location>
        <begin position="1"/>
        <end position="50"/>
    </location>
</feature>
<dbReference type="Proteomes" id="UP000245942">
    <property type="component" value="Unassembled WGS sequence"/>
</dbReference>
<feature type="compositionally biased region" description="Polar residues" evidence="1">
    <location>
        <begin position="722"/>
        <end position="736"/>
    </location>
</feature>
<proteinExistence type="predicted"/>
<dbReference type="Pfam" id="PF14616">
    <property type="entry name" value="Rua1_C"/>
    <property type="match status" value="1"/>
</dbReference>
<feature type="compositionally biased region" description="Acidic residues" evidence="1">
    <location>
        <begin position="711"/>
        <end position="721"/>
    </location>
</feature>